<dbReference type="AlphaFoldDB" id="C7QK54"/>
<accession>C7QK54</accession>
<proteinExistence type="predicted"/>
<evidence type="ECO:0000313" key="4">
    <source>
        <dbReference type="Proteomes" id="UP000000851"/>
    </source>
</evidence>
<sequence length="236" mass="24057" precursor="true">MARVRFVEIVAVTALVGGLAACSSSSTSTGKSATGAPSTSATGGAAAPSTTATATASSTASQGTATIAGLLAAFGTGDITVKHMPTADPAWVARVQTENQQQKVPQATDPKVLNLMALVDEAAREKDTASLARLCTKDCDAKQQAAIWAKPGVLDQLTSLIEKAPMGEGTVLPDFVLFKPDTAFHTADETAYGKLVGATSPAGFFANGRIWTSFQNGTGGPGAMEQHWTGIKAGDQ</sequence>
<evidence type="ECO:0000256" key="1">
    <source>
        <dbReference type="SAM" id="MobiDB-lite"/>
    </source>
</evidence>
<evidence type="ECO:0008006" key="5">
    <source>
        <dbReference type="Google" id="ProtNLM"/>
    </source>
</evidence>
<feature type="signal peptide" evidence="2">
    <location>
        <begin position="1"/>
        <end position="20"/>
    </location>
</feature>
<feature type="chain" id="PRO_5038891808" description="Lipoprotein" evidence="2">
    <location>
        <begin position="21"/>
        <end position="236"/>
    </location>
</feature>
<reference evidence="3 4" key="1">
    <citation type="journal article" date="2009" name="Stand. Genomic Sci.">
        <title>Complete genome sequence of Catenulispora acidiphila type strain (ID 139908).</title>
        <authorList>
            <person name="Copeland A."/>
            <person name="Lapidus A."/>
            <person name="Glavina Del Rio T."/>
            <person name="Nolan M."/>
            <person name="Lucas S."/>
            <person name="Chen F."/>
            <person name="Tice H."/>
            <person name="Cheng J.F."/>
            <person name="Bruce D."/>
            <person name="Goodwin L."/>
            <person name="Pitluck S."/>
            <person name="Mikhailova N."/>
            <person name="Pati A."/>
            <person name="Ivanova N."/>
            <person name="Mavromatis K."/>
            <person name="Chen A."/>
            <person name="Palaniappan K."/>
            <person name="Chain P."/>
            <person name="Land M."/>
            <person name="Hauser L."/>
            <person name="Chang Y.J."/>
            <person name="Jeffries C.D."/>
            <person name="Chertkov O."/>
            <person name="Brettin T."/>
            <person name="Detter J.C."/>
            <person name="Han C."/>
            <person name="Ali Z."/>
            <person name="Tindall B.J."/>
            <person name="Goker M."/>
            <person name="Bristow J."/>
            <person name="Eisen J.A."/>
            <person name="Markowitz V."/>
            <person name="Hugenholtz P."/>
            <person name="Kyrpides N.C."/>
            <person name="Klenk H.P."/>
        </authorList>
    </citation>
    <scope>NUCLEOTIDE SEQUENCE [LARGE SCALE GENOMIC DNA]</scope>
    <source>
        <strain evidence="4">DSM 44928 / JCM 14897 / NBRC 102108 / NRRL B-24433 / ID139908</strain>
    </source>
</reference>
<keyword evidence="4" id="KW-1185">Reference proteome</keyword>
<dbReference type="HOGENOM" id="CLU_1173753_0_0_11"/>
<dbReference type="EMBL" id="CP001700">
    <property type="protein sequence ID" value="ACU75128.1"/>
    <property type="molecule type" value="Genomic_DNA"/>
</dbReference>
<protein>
    <recommendedName>
        <fullName evidence="5">Lipoprotein</fullName>
    </recommendedName>
</protein>
<dbReference type="KEGG" id="cai:Caci_6274"/>
<evidence type="ECO:0000313" key="3">
    <source>
        <dbReference type="EMBL" id="ACU75128.1"/>
    </source>
</evidence>
<dbReference type="PROSITE" id="PS51257">
    <property type="entry name" value="PROKAR_LIPOPROTEIN"/>
    <property type="match status" value="1"/>
</dbReference>
<dbReference type="InParanoid" id="C7QK54"/>
<dbReference type="RefSeq" id="WP_015794857.1">
    <property type="nucleotide sequence ID" value="NC_013131.1"/>
</dbReference>
<evidence type="ECO:0000256" key="2">
    <source>
        <dbReference type="SAM" id="SignalP"/>
    </source>
</evidence>
<keyword evidence="2" id="KW-0732">Signal</keyword>
<feature type="region of interest" description="Disordered" evidence="1">
    <location>
        <begin position="22"/>
        <end position="49"/>
    </location>
</feature>
<gene>
    <name evidence="3" type="ordered locus">Caci_6274</name>
</gene>
<organism evidence="3 4">
    <name type="scientific">Catenulispora acidiphila (strain DSM 44928 / JCM 14897 / NBRC 102108 / NRRL B-24433 / ID139908)</name>
    <dbReference type="NCBI Taxonomy" id="479433"/>
    <lineage>
        <taxon>Bacteria</taxon>
        <taxon>Bacillati</taxon>
        <taxon>Actinomycetota</taxon>
        <taxon>Actinomycetes</taxon>
        <taxon>Catenulisporales</taxon>
        <taxon>Catenulisporaceae</taxon>
        <taxon>Catenulispora</taxon>
    </lineage>
</organism>
<dbReference type="Proteomes" id="UP000000851">
    <property type="component" value="Chromosome"/>
</dbReference>
<name>C7QK54_CATAD</name>